<dbReference type="Pfam" id="PF00092">
    <property type="entry name" value="VWA"/>
    <property type="match status" value="11"/>
</dbReference>
<dbReference type="GeneTree" id="ENSGT00940000155619"/>
<evidence type="ECO:0000256" key="1">
    <source>
        <dbReference type="ARBA" id="ARBA00004498"/>
    </source>
</evidence>
<dbReference type="PROSITE" id="PS50279">
    <property type="entry name" value="BPTI_KUNITZ_2"/>
    <property type="match status" value="1"/>
</dbReference>
<keyword evidence="5" id="KW-0677">Repeat</keyword>
<dbReference type="CDD" id="cd01450">
    <property type="entry name" value="vWFA_subfamily_ECM"/>
    <property type="match status" value="3"/>
</dbReference>
<evidence type="ECO:0000256" key="5">
    <source>
        <dbReference type="ARBA" id="ARBA00022737"/>
    </source>
</evidence>
<evidence type="ECO:0000313" key="12">
    <source>
        <dbReference type="Proteomes" id="UP000264840"/>
    </source>
</evidence>
<feature type="domain" description="VWFA" evidence="9">
    <location>
        <begin position="833"/>
        <end position="1024"/>
    </location>
</feature>
<dbReference type="Gene3D" id="3.40.50.410">
    <property type="entry name" value="von Willebrand factor, type A domain"/>
    <property type="match status" value="11"/>
</dbReference>
<feature type="domain" description="VWFA" evidence="9">
    <location>
        <begin position="1219"/>
        <end position="1389"/>
    </location>
</feature>
<protein>
    <submittedName>
        <fullName evidence="11">Collagen alpha-6(VI) chain-like</fullName>
    </submittedName>
</protein>
<dbReference type="InterPro" id="IPR050525">
    <property type="entry name" value="ECM_Assembly_Org"/>
</dbReference>
<dbReference type="InterPro" id="IPR020901">
    <property type="entry name" value="Prtase_inh_Kunz-CS"/>
</dbReference>
<evidence type="ECO:0000256" key="7">
    <source>
        <dbReference type="ARBA" id="ARBA00023157"/>
    </source>
</evidence>
<dbReference type="PROSITE" id="PS50234">
    <property type="entry name" value="VWFA"/>
    <property type="match status" value="11"/>
</dbReference>
<dbReference type="PRINTS" id="PR00453">
    <property type="entry name" value="VWFADOMAIN"/>
</dbReference>
<keyword evidence="2" id="KW-0964">Secreted</keyword>
<dbReference type="InterPro" id="IPR002035">
    <property type="entry name" value="VWF_A"/>
</dbReference>
<feature type="domain" description="VWFA" evidence="9">
    <location>
        <begin position="43"/>
        <end position="230"/>
    </location>
</feature>
<evidence type="ECO:0000256" key="6">
    <source>
        <dbReference type="ARBA" id="ARBA00023119"/>
    </source>
</evidence>
<dbReference type="PROSITE" id="PS00280">
    <property type="entry name" value="BPTI_KUNITZ_1"/>
    <property type="match status" value="1"/>
</dbReference>
<dbReference type="GO" id="GO:0004867">
    <property type="term" value="F:serine-type endopeptidase inhibitor activity"/>
    <property type="evidence" value="ECO:0007669"/>
    <property type="project" value="InterPro"/>
</dbReference>
<feature type="domain" description="BPTI/Kunitz inhibitor" evidence="10">
    <location>
        <begin position="2429"/>
        <end position="2480"/>
    </location>
</feature>
<feature type="domain" description="VWFA" evidence="9">
    <location>
        <begin position="1042"/>
        <end position="1218"/>
    </location>
</feature>
<evidence type="ECO:0000256" key="8">
    <source>
        <dbReference type="ARBA" id="ARBA00023180"/>
    </source>
</evidence>
<organism evidence="11 12">
    <name type="scientific">Haplochromis burtoni</name>
    <name type="common">Burton's mouthbrooder</name>
    <name type="synonym">Chromis burtoni</name>
    <dbReference type="NCBI Taxonomy" id="8153"/>
    <lineage>
        <taxon>Eukaryota</taxon>
        <taxon>Metazoa</taxon>
        <taxon>Chordata</taxon>
        <taxon>Craniata</taxon>
        <taxon>Vertebrata</taxon>
        <taxon>Euteleostomi</taxon>
        <taxon>Actinopterygii</taxon>
        <taxon>Neopterygii</taxon>
        <taxon>Teleostei</taxon>
        <taxon>Neoteleostei</taxon>
        <taxon>Acanthomorphata</taxon>
        <taxon>Ovalentaria</taxon>
        <taxon>Cichlomorphae</taxon>
        <taxon>Cichliformes</taxon>
        <taxon>Cichlidae</taxon>
        <taxon>African cichlids</taxon>
        <taxon>Pseudocrenilabrinae</taxon>
        <taxon>Haplochromini</taxon>
        <taxon>Haplochromis</taxon>
    </lineage>
</organism>
<dbReference type="CDD" id="cd22635">
    <property type="entry name" value="Kunitz_papilin"/>
    <property type="match status" value="1"/>
</dbReference>
<dbReference type="Proteomes" id="UP000264840">
    <property type="component" value="Unplaced"/>
</dbReference>
<dbReference type="PANTHER" id="PTHR24020">
    <property type="entry name" value="COLLAGEN ALPHA"/>
    <property type="match status" value="1"/>
</dbReference>
<evidence type="ECO:0000259" key="9">
    <source>
        <dbReference type="PROSITE" id="PS50234"/>
    </source>
</evidence>
<keyword evidence="8" id="KW-0325">Glycoprotein</keyword>
<name>A0A3Q2V6H0_HAPBU</name>
<accession>A0A3Q2V6H0</accession>
<comment type="subcellular location">
    <subcellularLocation>
        <location evidence="1">Secreted</location>
        <location evidence="1">Extracellular space</location>
        <location evidence="1">Extracellular matrix</location>
    </subcellularLocation>
</comment>
<sequence>MVLGLLTQCFVFTCVFRHLVLLFISNSHCLFFSSACDKKDLADIFFLMDDSGSIENADFSDMQKFIIEFLHTFRIGPDHVRMGLVKYSDSPSLQFDLTQHSDAKTMEKAVKEIFHKGGGTNTGKALSSMKGHFQNAKTSRGYKVSEYLIYFDAARGGRPWMKQWLVVLTDGKSQDSVREPAHALRAKGVVIYAIGVDKANKQELVEISGSSQRVFIENTFDALKELETKLALKFCEKGKRGLKADIIFLVDGSESIKKEQFKSMHTFMASVVNQTTVGKDLTRFGVILYSDIPNSSFTLNEMYSKGKVLEALQQLVQPQGGTYTGAALAYSLPYFNAKHGGRKDIRVPQILMVITDGEAQDSDRLKAESDALRQNGITVISIGVQDANRDELETMAGGDTSKVFFRGKSVPKGIIMLPLVVFEAARWHAQLCINGIKCLFLAFSLAVCNQTDLAVADIVFLVDGSWSIGAENFEQIRQFLFTLVDSFDVSPDHVRIGLVQYSDNPLTEFLLNTFENKEDILNNIIKLPYRGGGTMTGKGLEFMSNEHFVGKAGSRAAQKVPQIAVVITDGKSQDDVESHAKNLRRRGIVLYAIGIKDADASQLREIANDDQHVYSVSDFAALQGISQNIIQTNVGFTDFPLVATVADIVFLVDSSTSIGVDNFEEIRQFLRSFILGLDIGPDKIRIGLAQYSDETYQEFLLKDHMDKDSLLAEVDQFPYRTGGTETGKAIDFLQSVYFTQEAGSRASQRVPQFAVVITDGDSTDDVVEPAKRLRDQGVIIFAIGVGDVNKQQLESIVNLPAHHFLYTIDSYQALQRLTDSLLQTVSLAEKFADIFFLVDSGISQADFQQVRTILVRLVNQLNIGASGNRLGLAQYGTVTKVEFLLNAFQTKEATLTGVRSFRQSRLKPNQPRNLGSALEYASSNFFTNESGSRASQGFRQFLVVLSGKDSDDPVFKQTRLIKSLGVTTVGVSFGASMDEMRVIATAPYVYESTFNAVPTLKTIFEREEEEITLTQGEKSLLSLFDNEIMIPFTDCKAAKLADFVFIVDESGSIGSENFDLVRSFLLSIVSGFDVGDKRVRVGIVTYSDQATALVYLNSFNETDSLLNFIKILPYRGGGTNTGAALNFTRENIFTEDAGSRKDKGVQQVAVVITDGKSQDNVTEAAAALRRAGVTVYAVGVQSANEAELNQIASHPPNKHVFIVDTFDKLKGCVQTDEADMFFLIDHSGSIHPNDFYDMKKFIIEFINTFRIGPQHIRMGVAKYADSPNLEFDLTDYTDASTLEKAVEEIRQVGGGTQTGQALEFMSPHFERAVVTRGHKVPEFLVVITDGKSQDEVKVPAERLRKQGVIVYAIGVNKADVPELQEISGDPKRTFFVNNFDALKRIKDEIITDICSTDVVVYAIGVVDANTTQLLEISGSPDRMYAERDFDALKDLEIGKDLTRFGVILYANEPKSIFTLNQFSSKQEVSQAIKALKSPYGDTYTGKALKYALQFFDANYGGRAELQVPQILMVITDGDATDPHSLDEPSVALRNKGVTVFSIGVEGANKKQLEVMAGQDKARVFYVDNFDALEKLYKNITQVLCNSTKPVCEKRSADLVFLVDQSGSINQADYAIMKNFTIDLINSFKVSEDLVRAGFAQFSDIFQHEFYLNQFYTEKEMSDHILKMSQRGGGTNIGLALTSIKEYFQALRGSRKSEGISQNLVLITDGESQDDVEDPAIELRDLGIEVFAIGIGDVHILELLQITGTPETLFTVQNFGSLENIKQKVVDTICKSKPIKTRSFLLFRIYVKCLLKSVLVIFSDGFDEDVVMLENESELLRQSGVNALLIVALEGARYPAQLQMVEFGRGFGYKLPLSIGIVCVSFSLQDAVSNRECCNVMCKCSGHEGIRGSRGPPGSKMLLGLLTFTPTHTSVIKTFSSTVVKYPLCKQIRIIRYKRDTSLVTDERVAAESLTQAPLCPSDQSACPAYPTELVFGLDMSDDVTPGDFGRQRSALLSLLNDISIAESNCPHGARVAVVGYNTYTKYLIRFQDYRRKAQLLEAVRNIAQERTSNKRQLGAAMRFVGQNIFKRVRAGIMMRKVAVFFSSGPTEGSEQRCLMSRFHCNLVLSALFNVSHQVDDLRNFVITLSDISADPCRRAEECAFIQEPVLPQQADVDLVMVLDSSREIQADEYAGARQLLSSVVEQLAVSPQPRRAGRQARVALVQQSTKVEFGLQTYQNAGDMKTYMMQNMQRQGGSLALGQMLDYTLREVLLKAGQSRSKRAVLTVVGTKTAYRDQAKLRYISQKAKCEGVALFVVAVGDRYNRMEVEELASVPIQQHLIRLDRLKADEQGYAQRFIRVFLSALNSKMFPICSSQIRLLVCFLGPWQYGHSGKKLASLPQNRDFLPKLPPPESPPAGHQKECRRSVSLCWSRCLFVVNVCVLLSARCQLPADIGNQCKKYATAWFFDTNVGACSRFWYGGCGGNANRFRTEYECFQTCGNQRKSRLHTS</sequence>
<feature type="domain" description="VWFA" evidence="9">
    <location>
        <begin position="457"/>
        <end position="629"/>
    </location>
</feature>
<keyword evidence="3" id="KW-0272">Extracellular matrix</keyword>
<evidence type="ECO:0000256" key="4">
    <source>
        <dbReference type="ARBA" id="ARBA00022729"/>
    </source>
</evidence>
<evidence type="ECO:0000256" key="3">
    <source>
        <dbReference type="ARBA" id="ARBA00022530"/>
    </source>
</evidence>
<proteinExistence type="predicted"/>
<dbReference type="CDD" id="cd01472">
    <property type="entry name" value="vWA_collagen"/>
    <property type="match status" value="2"/>
</dbReference>
<dbReference type="InterPro" id="IPR002223">
    <property type="entry name" value="Kunitz_BPTI"/>
</dbReference>
<dbReference type="FunFam" id="4.10.410.10:FF:000020">
    <property type="entry name" value="Collagen, type VI, alpha 3"/>
    <property type="match status" value="1"/>
</dbReference>
<dbReference type="PANTHER" id="PTHR24020:SF86">
    <property type="entry name" value="COLLAGEN, TYPE VI, ALPHA 4"/>
    <property type="match status" value="1"/>
</dbReference>
<dbReference type="SUPFAM" id="SSF53300">
    <property type="entry name" value="vWA-like"/>
    <property type="match status" value="11"/>
</dbReference>
<keyword evidence="4" id="KW-0732">Signal</keyword>
<keyword evidence="12" id="KW-1185">Reference proteome</keyword>
<evidence type="ECO:0000313" key="11">
    <source>
        <dbReference type="Ensembl" id="ENSHBUP00000006627.1"/>
    </source>
</evidence>
<feature type="domain" description="VWFA" evidence="9">
    <location>
        <begin position="1597"/>
        <end position="1768"/>
    </location>
</feature>
<dbReference type="GO" id="GO:0005581">
    <property type="term" value="C:collagen trimer"/>
    <property type="evidence" value="ECO:0007669"/>
    <property type="project" value="UniProtKB-KW"/>
</dbReference>
<reference evidence="11" key="1">
    <citation type="submission" date="2025-08" db="UniProtKB">
        <authorList>
            <consortium name="Ensembl"/>
        </authorList>
    </citation>
    <scope>IDENTIFICATION</scope>
</reference>
<feature type="domain" description="VWFA" evidence="9">
    <location>
        <begin position="245"/>
        <end position="425"/>
    </location>
</feature>
<dbReference type="Pfam" id="PF00014">
    <property type="entry name" value="Kunitz_BPTI"/>
    <property type="match status" value="1"/>
</dbReference>
<dbReference type="InterPro" id="IPR036880">
    <property type="entry name" value="Kunitz_BPTI_sf"/>
</dbReference>
<dbReference type="FunFam" id="3.40.50.410:FF:000004">
    <property type="entry name" value="collagen alpha-6(VI) chain"/>
    <property type="match status" value="6"/>
</dbReference>
<dbReference type="SMART" id="SM00327">
    <property type="entry name" value="VWA"/>
    <property type="match status" value="11"/>
</dbReference>
<reference evidence="11" key="2">
    <citation type="submission" date="2025-09" db="UniProtKB">
        <authorList>
            <consortium name="Ensembl"/>
        </authorList>
    </citation>
    <scope>IDENTIFICATION</scope>
</reference>
<dbReference type="Gene3D" id="4.10.410.10">
    <property type="entry name" value="Pancreatic trypsin inhibitor Kunitz domain"/>
    <property type="match status" value="1"/>
</dbReference>
<dbReference type="SUPFAM" id="SSF57362">
    <property type="entry name" value="BPTI-like"/>
    <property type="match status" value="1"/>
</dbReference>
<dbReference type="FunFam" id="3.40.50.410:FF:000001">
    <property type="entry name" value="Collagen, type XII, alpha 1"/>
    <property type="match status" value="1"/>
</dbReference>
<keyword evidence="6" id="KW-0176">Collagen</keyword>
<dbReference type="Ensembl" id="ENSHBUT00000004983.1">
    <property type="protein sequence ID" value="ENSHBUP00000006627.1"/>
    <property type="gene ID" value="ENSHBUG00000008140.1"/>
</dbReference>
<evidence type="ECO:0000259" key="10">
    <source>
        <dbReference type="PROSITE" id="PS50279"/>
    </source>
</evidence>
<feature type="domain" description="VWFA" evidence="9">
    <location>
        <begin position="1972"/>
        <end position="2132"/>
    </location>
</feature>
<feature type="domain" description="VWFA" evidence="9">
    <location>
        <begin position="1432"/>
        <end position="1579"/>
    </location>
</feature>
<feature type="domain" description="VWFA" evidence="9">
    <location>
        <begin position="2157"/>
        <end position="2346"/>
    </location>
</feature>
<keyword evidence="7" id="KW-1015">Disulfide bond</keyword>
<evidence type="ECO:0000256" key="2">
    <source>
        <dbReference type="ARBA" id="ARBA00022525"/>
    </source>
</evidence>
<dbReference type="InterPro" id="IPR036465">
    <property type="entry name" value="vWFA_dom_sf"/>
</dbReference>
<dbReference type="SMART" id="SM00131">
    <property type="entry name" value="KU"/>
    <property type="match status" value="1"/>
</dbReference>
<feature type="domain" description="VWFA" evidence="9">
    <location>
        <begin position="647"/>
        <end position="821"/>
    </location>
</feature>
<dbReference type="STRING" id="8153.ENSHBUP00000006627"/>